<feature type="domain" description="HEPN AbiU2-like" evidence="1">
    <location>
        <begin position="6"/>
        <end position="136"/>
    </location>
</feature>
<dbReference type="EMBL" id="JAAHFQ010000005">
    <property type="protein sequence ID" value="NER26170.1"/>
    <property type="molecule type" value="Genomic_DNA"/>
</dbReference>
<comment type="caution">
    <text evidence="2">The sequence shown here is derived from an EMBL/GenBank/DDBJ whole genome shotgun (WGS) entry which is preliminary data.</text>
</comment>
<reference evidence="2" key="1">
    <citation type="submission" date="2019-11" db="EMBL/GenBank/DDBJ databases">
        <title>Genomic insights into an expanded diversity of filamentous marine cyanobacteria reveals the extraordinary biosynthetic potential of Moorea and Okeania.</title>
        <authorList>
            <person name="Ferreira Leao T."/>
            <person name="Wang M."/>
            <person name="Moss N."/>
            <person name="Da Silva R."/>
            <person name="Sanders J."/>
            <person name="Nurk S."/>
            <person name="Gurevich A."/>
            <person name="Humphrey G."/>
            <person name="Reher R."/>
            <person name="Zhu Q."/>
            <person name="Belda-Ferre P."/>
            <person name="Glukhov E."/>
            <person name="Rex R."/>
            <person name="Dorrestein P.C."/>
            <person name="Knight R."/>
            <person name="Pevzner P."/>
            <person name="Gerwick W.H."/>
            <person name="Gerwick L."/>
        </authorList>
    </citation>
    <scope>NUCLEOTIDE SEQUENCE</scope>
    <source>
        <strain evidence="2">SIO1C4</strain>
    </source>
</reference>
<dbReference type="AlphaFoldDB" id="A0A6B3N3T7"/>
<gene>
    <name evidence="2" type="ORF">F6J89_00465</name>
</gene>
<evidence type="ECO:0000259" key="1">
    <source>
        <dbReference type="Pfam" id="PF18734"/>
    </source>
</evidence>
<evidence type="ECO:0000313" key="2">
    <source>
        <dbReference type="EMBL" id="NER26170.1"/>
    </source>
</evidence>
<accession>A0A6B3N3T7</accession>
<dbReference type="Pfam" id="PF18734">
    <property type="entry name" value="HEPN_AbiU2"/>
    <property type="match status" value="1"/>
</dbReference>
<protein>
    <recommendedName>
        <fullName evidence="1">HEPN AbiU2-like domain-containing protein</fullName>
    </recommendedName>
</protein>
<proteinExistence type="predicted"/>
<organism evidence="2">
    <name type="scientific">Symploca sp. SIO1C4</name>
    <dbReference type="NCBI Taxonomy" id="2607765"/>
    <lineage>
        <taxon>Bacteria</taxon>
        <taxon>Bacillati</taxon>
        <taxon>Cyanobacteriota</taxon>
        <taxon>Cyanophyceae</taxon>
        <taxon>Coleofasciculales</taxon>
        <taxon>Coleofasciculaceae</taxon>
        <taxon>Symploca</taxon>
    </lineage>
</organism>
<sequence>MSVSKKDFKAKINQVGENLYFSHCYFKIHEKMTEELNACLEEYPPFFYWSRMAHYEAGILRLTRAYDANSLGLLKMINILQSNYEFWGLTDVIDINQLEQDTNFVEPKKNILVDGLVKLRNTTICHTDNKLHPRKLNFDIEEIYEGKLICREGRITTEEIERLPSEEKEKRLFLASCKLSQAMEKEEREILGKQIPCFFQFYELIDKGIQICNRYMQKLEMSSIELELW</sequence>
<dbReference type="InterPro" id="IPR040704">
    <property type="entry name" value="HEPN_AbiU2"/>
</dbReference>
<name>A0A6B3N3T7_9CYAN</name>